<proteinExistence type="predicted"/>
<dbReference type="RefSeq" id="WP_149771201.1">
    <property type="nucleotide sequence ID" value="NZ_VDFQ02000006.1"/>
</dbReference>
<dbReference type="EMBL" id="VDFQ02000006">
    <property type="protein sequence ID" value="KAA1419977.1"/>
    <property type="molecule type" value="Genomic_DNA"/>
</dbReference>
<keyword evidence="2" id="KW-0732">Signal</keyword>
<comment type="caution">
    <text evidence="3">The sequence shown here is derived from an EMBL/GenBank/DDBJ whole genome shotgun (WGS) entry which is preliminary data.</text>
</comment>
<name>A0A5Q6RPN9_9ACTN</name>
<evidence type="ECO:0008006" key="5">
    <source>
        <dbReference type="Google" id="ProtNLM"/>
    </source>
</evidence>
<dbReference type="AlphaFoldDB" id="A0A5Q6RPN9"/>
<reference evidence="3 4" key="1">
    <citation type="submission" date="2019-09" db="EMBL/GenBank/DDBJ databases">
        <title>Mumia zhuanghuii sp. nov. isolated from the intestinal contents of plateau pika (Ochotona curzoniae) in the Qinghai-Tibet plateau of China.</title>
        <authorList>
            <person name="Tian Z."/>
        </authorList>
    </citation>
    <scope>NUCLEOTIDE SEQUENCE [LARGE SCALE GENOMIC DNA]</scope>
    <source>
        <strain evidence="4">350</strain>
    </source>
</reference>
<evidence type="ECO:0000313" key="3">
    <source>
        <dbReference type="EMBL" id="KAA1419977.1"/>
    </source>
</evidence>
<feature type="chain" id="PRO_5024421413" description="DUF3558 domain-containing protein" evidence="2">
    <location>
        <begin position="30"/>
        <end position="198"/>
    </location>
</feature>
<dbReference type="PROSITE" id="PS51257">
    <property type="entry name" value="PROKAR_LIPOPROTEIN"/>
    <property type="match status" value="1"/>
</dbReference>
<dbReference type="OrthoDB" id="9925523at2"/>
<organism evidence="3 4">
    <name type="scientific">Mumia zhuanghuii</name>
    <dbReference type="NCBI Taxonomy" id="2585211"/>
    <lineage>
        <taxon>Bacteria</taxon>
        <taxon>Bacillati</taxon>
        <taxon>Actinomycetota</taxon>
        <taxon>Actinomycetes</taxon>
        <taxon>Propionibacteriales</taxon>
        <taxon>Nocardioidaceae</taxon>
        <taxon>Mumia</taxon>
    </lineage>
</organism>
<evidence type="ECO:0000256" key="1">
    <source>
        <dbReference type="SAM" id="MobiDB-lite"/>
    </source>
</evidence>
<feature type="signal peptide" evidence="2">
    <location>
        <begin position="1"/>
        <end position="29"/>
    </location>
</feature>
<dbReference type="Proteomes" id="UP000307768">
    <property type="component" value="Unassembled WGS sequence"/>
</dbReference>
<sequence length="198" mass="21049">MMRTLRDRGALGRLVGGLALTLVGATALAACNTDDDPDAQATPELVDGKVCGFFTPDVIESVVGHDELDTLGDGIGPADERAERAQECDVVDDRSDATVVRVEVTDDPATQPPDPSTEPSADCERPAALESWSGSVCWTEDRLTVLAWPDDGARLINLDYLPEGGATDPDQRTEQVEAAVSLVQDVQDNVEAYDEAHG</sequence>
<protein>
    <recommendedName>
        <fullName evidence="5">DUF3558 domain-containing protein</fullName>
    </recommendedName>
</protein>
<feature type="region of interest" description="Disordered" evidence="1">
    <location>
        <begin position="76"/>
        <end position="127"/>
    </location>
</feature>
<feature type="compositionally biased region" description="Basic and acidic residues" evidence="1">
    <location>
        <begin position="78"/>
        <end position="96"/>
    </location>
</feature>
<accession>A0A5Q6RPN9</accession>
<evidence type="ECO:0000313" key="4">
    <source>
        <dbReference type="Proteomes" id="UP000307768"/>
    </source>
</evidence>
<evidence type="ECO:0000256" key="2">
    <source>
        <dbReference type="SAM" id="SignalP"/>
    </source>
</evidence>
<gene>
    <name evidence="3" type="ORF">FE697_018980</name>
</gene>